<sequence length="443" mass="48486">MSSDQPLPELPPWAYESRAHIPLIAVAVTLSIATIAVGLRTYTRKYIVNHVGLDDFAAIVSLAFALGSGIMVASNSKNGAGRHIMVVPPELIPKYFETFWTSIVLYNFSLWAIKLTFLFQYYRVFSSQRMKTIICLATVFIIIWSISQILVVIFTCVPVQKFWLPATPGACVELVPFWYANAAGNIVTDVLIFCLPLPVIKSLNLRRPQRILLLGIFGLGFFTCAISIIRIQYLKLSPDTTWDNVESSCWSIAELCSGIVCSCLPTLRPLLSQWVPGLRSRVGPGSGYGNYNLKDQASSSVNGGGASSSNGGRRSSKAVITYYPEDVELQPTESEERLNESCLPGPGPGQGYTKTWIKPPSPPLYPPEKTTPGQTMSMGMGMGLNASRQALHGSDFGDIISTRPTVHTEIRAGTPRLGDQAGGWPRPLEIRGIAVKRDVTLTR</sequence>
<gene>
    <name evidence="8" type="ORF">QBC37DRAFT_305346</name>
</gene>
<evidence type="ECO:0000313" key="8">
    <source>
        <dbReference type="EMBL" id="KAK4218894.1"/>
    </source>
</evidence>
<keyword evidence="4 6" id="KW-0472">Membrane</keyword>
<feature type="domain" description="Rhodopsin" evidence="7">
    <location>
        <begin position="39"/>
        <end position="272"/>
    </location>
</feature>
<feature type="transmembrane region" description="Helical" evidence="6">
    <location>
        <begin position="211"/>
        <end position="231"/>
    </location>
</feature>
<protein>
    <recommendedName>
        <fullName evidence="7">Rhodopsin domain-containing protein</fullName>
    </recommendedName>
</protein>
<feature type="transmembrane region" description="Helical" evidence="6">
    <location>
        <begin position="177"/>
        <end position="199"/>
    </location>
</feature>
<dbReference type="AlphaFoldDB" id="A0AAN6YGV0"/>
<dbReference type="PANTHER" id="PTHR33048">
    <property type="entry name" value="PTH11-LIKE INTEGRAL MEMBRANE PROTEIN (AFU_ORTHOLOGUE AFUA_5G11245)"/>
    <property type="match status" value="1"/>
</dbReference>
<proteinExistence type="inferred from homology"/>
<dbReference type="InterPro" id="IPR049326">
    <property type="entry name" value="Rhodopsin_dom_fungi"/>
</dbReference>
<evidence type="ECO:0000259" key="7">
    <source>
        <dbReference type="Pfam" id="PF20684"/>
    </source>
</evidence>
<comment type="caution">
    <text evidence="8">The sequence shown here is derived from an EMBL/GenBank/DDBJ whole genome shotgun (WGS) entry which is preliminary data.</text>
</comment>
<dbReference type="EMBL" id="MU858051">
    <property type="protein sequence ID" value="KAK4218894.1"/>
    <property type="molecule type" value="Genomic_DNA"/>
</dbReference>
<name>A0AAN6YGV0_9PEZI</name>
<dbReference type="GO" id="GO:0016020">
    <property type="term" value="C:membrane"/>
    <property type="evidence" value="ECO:0007669"/>
    <property type="project" value="UniProtKB-SubCell"/>
</dbReference>
<feature type="transmembrane region" description="Helical" evidence="6">
    <location>
        <begin position="133"/>
        <end position="157"/>
    </location>
</feature>
<accession>A0AAN6YGV0</accession>
<dbReference type="InterPro" id="IPR052337">
    <property type="entry name" value="SAT4-like"/>
</dbReference>
<feature type="transmembrane region" description="Helical" evidence="6">
    <location>
        <begin position="51"/>
        <end position="73"/>
    </location>
</feature>
<dbReference type="Proteomes" id="UP001301769">
    <property type="component" value="Unassembled WGS sequence"/>
</dbReference>
<evidence type="ECO:0000256" key="1">
    <source>
        <dbReference type="ARBA" id="ARBA00004141"/>
    </source>
</evidence>
<keyword evidence="3 6" id="KW-1133">Transmembrane helix</keyword>
<reference evidence="8" key="1">
    <citation type="journal article" date="2023" name="Mol. Phylogenet. Evol.">
        <title>Genome-scale phylogeny and comparative genomics of the fungal order Sordariales.</title>
        <authorList>
            <person name="Hensen N."/>
            <person name="Bonometti L."/>
            <person name="Westerberg I."/>
            <person name="Brannstrom I.O."/>
            <person name="Guillou S."/>
            <person name="Cros-Aarteil S."/>
            <person name="Calhoun S."/>
            <person name="Haridas S."/>
            <person name="Kuo A."/>
            <person name="Mondo S."/>
            <person name="Pangilinan J."/>
            <person name="Riley R."/>
            <person name="LaButti K."/>
            <person name="Andreopoulos B."/>
            <person name="Lipzen A."/>
            <person name="Chen C."/>
            <person name="Yan M."/>
            <person name="Daum C."/>
            <person name="Ng V."/>
            <person name="Clum A."/>
            <person name="Steindorff A."/>
            <person name="Ohm R.A."/>
            <person name="Martin F."/>
            <person name="Silar P."/>
            <person name="Natvig D.O."/>
            <person name="Lalanne C."/>
            <person name="Gautier V."/>
            <person name="Ament-Velasquez S.L."/>
            <person name="Kruys A."/>
            <person name="Hutchinson M.I."/>
            <person name="Powell A.J."/>
            <person name="Barry K."/>
            <person name="Miller A.N."/>
            <person name="Grigoriev I.V."/>
            <person name="Debuchy R."/>
            <person name="Gladieux P."/>
            <person name="Hiltunen Thoren M."/>
            <person name="Johannesson H."/>
        </authorList>
    </citation>
    <scope>NUCLEOTIDE SEQUENCE</scope>
    <source>
        <strain evidence="8">PSN293</strain>
    </source>
</reference>
<evidence type="ECO:0000256" key="4">
    <source>
        <dbReference type="ARBA" id="ARBA00023136"/>
    </source>
</evidence>
<feature type="transmembrane region" description="Helical" evidence="6">
    <location>
        <begin position="99"/>
        <end position="121"/>
    </location>
</feature>
<keyword evidence="9" id="KW-1185">Reference proteome</keyword>
<reference evidence="8" key="2">
    <citation type="submission" date="2023-05" db="EMBL/GenBank/DDBJ databases">
        <authorList>
            <consortium name="Lawrence Berkeley National Laboratory"/>
            <person name="Steindorff A."/>
            <person name="Hensen N."/>
            <person name="Bonometti L."/>
            <person name="Westerberg I."/>
            <person name="Brannstrom I.O."/>
            <person name="Guillou S."/>
            <person name="Cros-Aarteil S."/>
            <person name="Calhoun S."/>
            <person name="Haridas S."/>
            <person name="Kuo A."/>
            <person name="Mondo S."/>
            <person name="Pangilinan J."/>
            <person name="Riley R."/>
            <person name="Labutti K."/>
            <person name="Andreopoulos B."/>
            <person name="Lipzen A."/>
            <person name="Chen C."/>
            <person name="Yanf M."/>
            <person name="Daum C."/>
            <person name="Ng V."/>
            <person name="Clum A."/>
            <person name="Ohm R."/>
            <person name="Martin F."/>
            <person name="Silar P."/>
            <person name="Natvig D."/>
            <person name="Lalanne C."/>
            <person name="Gautier V."/>
            <person name="Ament-Velasquez S.L."/>
            <person name="Kruys A."/>
            <person name="Hutchinson M.I."/>
            <person name="Powell A.J."/>
            <person name="Barry K."/>
            <person name="Miller A.N."/>
            <person name="Grigoriev I.V."/>
            <person name="Debuchy R."/>
            <person name="Gladieux P."/>
            <person name="Thoren M.H."/>
            <person name="Johannesson H."/>
        </authorList>
    </citation>
    <scope>NUCLEOTIDE SEQUENCE</scope>
    <source>
        <strain evidence="8">PSN293</strain>
    </source>
</reference>
<evidence type="ECO:0000256" key="6">
    <source>
        <dbReference type="SAM" id="Phobius"/>
    </source>
</evidence>
<feature type="transmembrane region" description="Helical" evidence="6">
    <location>
        <begin position="20"/>
        <end position="39"/>
    </location>
</feature>
<evidence type="ECO:0000256" key="2">
    <source>
        <dbReference type="ARBA" id="ARBA00022692"/>
    </source>
</evidence>
<comment type="subcellular location">
    <subcellularLocation>
        <location evidence="1">Membrane</location>
        <topology evidence="1">Multi-pass membrane protein</topology>
    </subcellularLocation>
</comment>
<comment type="similarity">
    <text evidence="5">Belongs to the SAT4 family.</text>
</comment>
<evidence type="ECO:0000256" key="3">
    <source>
        <dbReference type="ARBA" id="ARBA00022989"/>
    </source>
</evidence>
<organism evidence="8 9">
    <name type="scientific">Rhypophila decipiens</name>
    <dbReference type="NCBI Taxonomy" id="261697"/>
    <lineage>
        <taxon>Eukaryota</taxon>
        <taxon>Fungi</taxon>
        <taxon>Dikarya</taxon>
        <taxon>Ascomycota</taxon>
        <taxon>Pezizomycotina</taxon>
        <taxon>Sordariomycetes</taxon>
        <taxon>Sordariomycetidae</taxon>
        <taxon>Sordariales</taxon>
        <taxon>Naviculisporaceae</taxon>
        <taxon>Rhypophila</taxon>
    </lineage>
</organism>
<dbReference type="PANTHER" id="PTHR33048:SF47">
    <property type="entry name" value="INTEGRAL MEMBRANE PROTEIN-RELATED"/>
    <property type="match status" value="1"/>
</dbReference>
<keyword evidence="2 6" id="KW-0812">Transmembrane</keyword>
<evidence type="ECO:0000256" key="5">
    <source>
        <dbReference type="ARBA" id="ARBA00038359"/>
    </source>
</evidence>
<dbReference type="Pfam" id="PF20684">
    <property type="entry name" value="Fung_rhodopsin"/>
    <property type="match status" value="1"/>
</dbReference>
<evidence type="ECO:0000313" key="9">
    <source>
        <dbReference type="Proteomes" id="UP001301769"/>
    </source>
</evidence>